<dbReference type="OMA" id="ICANILC"/>
<feature type="domain" description="BTB" evidence="1">
    <location>
        <begin position="212"/>
        <end position="279"/>
    </location>
</feature>
<organism evidence="2 3">
    <name type="scientific">Tigriopus californicus</name>
    <name type="common">Marine copepod</name>
    <dbReference type="NCBI Taxonomy" id="6832"/>
    <lineage>
        <taxon>Eukaryota</taxon>
        <taxon>Metazoa</taxon>
        <taxon>Ecdysozoa</taxon>
        <taxon>Arthropoda</taxon>
        <taxon>Crustacea</taxon>
        <taxon>Multicrustacea</taxon>
        <taxon>Hexanauplia</taxon>
        <taxon>Copepoda</taxon>
        <taxon>Harpacticoida</taxon>
        <taxon>Harpacticidae</taxon>
        <taxon>Tigriopus</taxon>
    </lineage>
</organism>
<dbReference type="PROSITE" id="PS50097">
    <property type="entry name" value="BTB"/>
    <property type="match status" value="1"/>
</dbReference>
<dbReference type="InterPro" id="IPR011333">
    <property type="entry name" value="SKP1/BTB/POZ_sf"/>
</dbReference>
<comment type="caution">
    <text evidence="2">The sequence shown here is derived from an EMBL/GenBank/DDBJ whole genome shotgun (WGS) entry which is preliminary data.</text>
</comment>
<dbReference type="InterPro" id="IPR000210">
    <property type="entry name" value="BTB/POZ_dom"/>
</dbReference>
<dbReference type="CDD" id="cd18186">
    <property type="entry name" value="BTB_POZ_ZBTB_KLHL-like"/>
    <property type="match status" value="1"/>
</dbReference>
<dbReference type="AlphaFoldDB" id="A0A553PCP8"/>
<dbReference type="Proteomes" id="UP000318571">
    <property type="component" value="Chromosome 2"/>
</dbReference>
<proteinExistence type="predicted"/>
<gene>
    <name evidence="2" type="ORF">TCAL_09507</name>
</gene>
<evidence type="ECO:0000313" key="2">
    <source>
        <dbReference type="EMBL" id="TRY75438.1"/>
    </source>
</evidence>
<dbReference type="Gene3D" id="1.25.40.420">
    <property type="match status" value="1"/>
</dbReference>
<name>A0A553PCP8_TIGCA</name>
<keyword evidence="3" id="KW-1185">Reference proteome</keyword>
<evidence type="ECO:0000313" key="3">
    <source>
        <dbReference type="Proteomes" id="UP000318571"/>
    </source>
</evidence>
<dbReference type="SMART" id="SM00225">
    <property type="entry name" value="BTB"/>
    <property type="match status" value="1"/>
</dbReference>
<evidence type="ECO:0000259" key="1">
    <source>
        <dbReference type="PROSITE" id="PS50097"/>
    </source>
</evidence>
<dbReference type="STRING" id="6832.A0A553PCP8"/>
<sequence>MAECTWTSHLKSIAVTGSHTFIIDNFLSKVRNVIDSSQTERFTSASFLAQSSQEDFDAKLQVVVKVELLAKSNYVRVVVFALLPECPLQVPSPPKVGREFQDYARDYQTNAPEPVIPVTSQFNFLDEQYNVIYKSKPLHGYYNGHGVPIDSFLSVSAHQVLEEPSQYLRSDHSLAIQCSIELNCGTDLAMESTAPINPDLKLSVRLTPEKYPDMYLVSGKTRLPCHKHMLAACSNVFDVMFTHDSSEKETNEVIITDVQLKTLEKLLEFVYTDEIKDFEGLAHSLVYVADKYNMANLKTLAMNAAVRNLDTNNVSDYFALGELVQSEYLVQRASDFAFKNATKVMKSDGWKALSHESLRKLFVSISKSRLA</sequence>
<dbReference type="OrthoDB" id="6362905at2759"/>
<accession>A0A553PCP8</accession>
<dbReference type="Pfam" id="PF00651">
    <property type="entry name" value="BTB"/>
    <property type="match status" value="1"/>
</dbReference>
<reference evidence="2 3" key="1">
    <citation type="journal article" date="2018" name="Nat. Ecol. Evol.">
        <title>Genomic signatures of mitonuclear coevolution across populations of Tigriopus californicus.</title>
        <authorList>
            <person name="Barreto F.S."/>
            <person name="Watson E.T."/>
            <person name="Lima T.G."/>
            <person name="Willett C.S."/>
            <person name="Edmands S."/>
            <person name="Li W."/>
            <person name="Burton R.S."/>
        </authorList>
    </citation>
    <scope>NUCLEOTIDE SEQUENCE [LARGE SCALE GENOMIC DNA]</scope>
    <source>
        <strain evidence="2 3">San Diego</strain>
    </source>
</reference>
<dbReference type="Gene3D" id="3.30.710.10">
    <property type="entry name" value="Potassium Channel Kv1.1, Chain A"/>
    <property type="match status" value="1"/>
</dbReference>
<dbReference type="PANTHER" id="PTHR24413">
    <property type="entry name" value="SPECKLE-TYPE POZ PROTEIN"/>
    <property type="match status" value="1"/>
</dbReference>
<dbReference type="EMBL" id="VCGU01000005">
    <property type="protein sequence ID" value="TRY75438.1"/>
    <property type="molecule type" value="Genomic_DNA"/>
</dbReference>
<dbReference type="SUPFAM" id="SSF54695">
    <property type="entry name" value="POZ domain"/>
    <property type="match status" value="1"/>
</dbReference>
<protein>
    <recommendedName>
        <fullName evidence="1">BTB domain-containing protein</fullName>
    </recommendedName>
</protein>